<gene>
    <name evidence="2" type="ORF">MB27_16395</name>
</gene>
<dbReference type="InterPro" id="IPR003848">
    <property type="entry name" value="DUF218"/>
</dbReference>
<protein>
    <recommendedName>
        <fullName evidence="1">DUF218 domain-containing protein</fullName>
    </recommendedName>
</protein>
<comment type="caution">
    <text evidence="2">The sequence shown here is derived from an EMBL/GenBank/DDBJ whole genome shotgun (WGS) entry which is preliminary data.</text>
</comment>
<feature type="domain" description="DUF218" evidence="1">
    <location>
        <begin position="45"/>
        <end position="194"/>
    </location>
</feature>
<evidence type="ECO:0000313" key="3">
    <source>
        <dbReference type="Proteomes" id="UP000054537"/>
    </source>
</evidence>
<proteinExistence type="predicted"/>
<keyword evidence="3" id="KW-1185">Reference proteome</keyword>
<dbReference type="Proteomes" id="UP000054537">
    <property type="component" value="Unassembled WGS sequence"/>
</dbReference>
<organism evidence="2 3">
    <name type="scientific">Actinoplanes utahensis</name>
    <dbReference type="NCBI Taxonomy" id="1869"/>
    <lineage>
        <taxon>Bacteria</taxon>
        <taxon>Bacillati</taxon>
        <taxon>Actinomycetota</taxon>
        <taxon>Actinomycetes</taxon>
        <taxon>Micromonosporales</taxon>
        <taxon>Micromonosporaceae</taxon>
        <taxon>Actinoplanes</taxon>
    </lineage>
</organism>
<accession>A0A0A6X8X5</accession>
<reference evidence="2 3" key="1">
    <citation type="submission" date="2014-10" db="EMBL/GenBank/DDBJ databases">
        <title>Draft genome sequence of Actinoplanes utahensis NRRL 12052.</title>
        <authorList>
            <person name="Velasco-Bucheli B."/>
            <person name="del Cerro C."/>
            <person name="Hormigo D."/>
            <person name="Garcia J.L."/>
            <person name="Acebal C."/>
            <person name="Arroyo M."/>
            <person name="de la Mata I."/>
        </authorList>
    </citation>
    <scope>NUCLEOTIDE SEQUENCE [LARGE SCALE GENOMIC DNA]</scope>
    <source>
        <strain evidence="2 3">NRRL 12052</strain>
    </source>
</reference>
<sequence>MRRSTPAGGDPGFRRAFRAAGRLITVEFEVLAGSHGLVLDEVAHVLVPGHGRDPDATGLTPAGADRCRTALALHERLGRGGLIVCAGYKSPVDGKGADWTAPDAPGETFRGVPEADLMRSYLMAAGADPAVIRVERHSVDTVTNLLRAEHEGHFGDGRPVAIVAQRGHLRRILSAVAPRTLRRPYLGVVVPAAGRARENLLATPVSRLISASLPADPLAAIAEATRRSELLWNAAQRLGRRSYH</sequence>
<evidence type="ECO:0000259" key="1">
    <source>
        <dbReference type="Pfam" id="PF02698"/>
    </source>
</evidence>
<evidence type="ECO:0000313" key="2">
    <source>
        <dbReference type="EMBL" id="KHD76577.1"/>
    </source>
</evidence>
<dbReference type="OrthoDB" id="3289889at2"/>
<dbReference type="RefSeq" id="WP_043525450.1">
    <property type="nucleotide sequence ID" value="NZ_BAABKU010000025.1"/>
</dbReference>
<dbReference type="CDD" id="cd06259">
    <property type="entry name" value="YdcF-like"/>
    <property type="match status" value="1"/>
</dbReference>
<dbReference type="Pfam" id="PF02698">
    <property type="entry name" value="DUF218"/>
    <property type="match status" value="1"/>
</dbReference>
<name>A0A0A6X8X5_ACTUT</name>
<dbReference type="AlphaFoldDB" id="A0A0A6X8X5"/>
<dbReference type="EMBL" id="JRTT01000017">
    <property type="protein sequence ID" value="KHD76577.1"/>
    <property type="molecule type" value="Genomic_DNA"/>
</dbReference>